<reference evidence="10" key="1">
    <citation type="journal article" date="2015" name="MBio">
        <title>Genome-Resolved Metagenomic Analysis Reveals Roles for Candidate Phyla and Other Microbial Community Members in Biogeochemical Transformations in Oil Reservoirs.</title>
        <authorList>
            <person name="Hu P."/>
            <person name="Tom L."/>
            <person name="Singh A."/>
            <person name="Thomas B.C."/>
            <person name="Baker B.J."/>
            <person name="Piceno Y.M."/>
            <person name="Andersen G.L."/>
            <person name="Banfield J.F."/>
        </authorList>
    </citation>
    <scope>NUCLEOTIDE SEQUENCE [LARGE SCALE GENOMIC DNA]</scope>
</reference>
<dbReference type="Gene3D" id="3.40.309.10">
    <property type="entry name" value="Aldehyde Dehydrogenase, Chain A, domain 2"/>
    <property type="match status" value="1"/>
</dbReference>
<feature type="domain" description="Aldehyde dehydrogenase" evidence="8">
    <location>
        <begin position="13"/>
        <end position="479"/>
    </location>
</feature>
<dbReference type="PANTHER" id="PTHR43521:SF1">
    <property type="entry name" value="ALPHA-AMINOADIPIC SEMIALDEHYDE DEHYDROGENASE"/>
    <property type="match status" value="1"/>
</dbReference>
<dbReference type="InterPro" id="IPR044638">
    <property type="entry name" value="ALDH7A1-like"/>
</dbReference>
<dbReference type="EMBL" id="LGGX01000001">
    <property type="protein sequence ID" value="KUK88124.1"/>
    <property type="molecule type" value="Genomic_DNA"/>
</dbReference>
<dbReference type="PROSITE" id="PS00687">
    <property type="entry name" value="ALDEHYDE_DEHYDR_GLU"/>
    <property type="match status" value="1"/>
</dbReference>
<evidence type="ECO:0000256" key="7">
    <source>
        <dbReference type="RuleBase" id="RU003345"/>
    </source>
</evidence>
<dbReference type="FunFam" id="3.40.605.10:FF:000007">
    <property type="entry name" value="NAD/NADP-dependent betaine aldehyde dehydrogenase"/>
    <property type="match status" value="1"/>
</dbReference>
<dbReference type="SUPFAM" id="SSF53720">
    <property type="entry name" value="ALDH-like"/>
    <property type="match status" value="1"/>
</dbReference>
<dbReference type="PATRIC" id="fig|1635277.3.peg.134"/>
<dbReference type="FunFam" id="3.40.309.10:FF:000009">
    <property type="entry name" value="Aldehyde dehydrogenase A"/>
    <property type="match status" value="1"/>
</dbReference>
<comment type="similarity">
    <text evidence="1 7">Belongs to the aldehyde dehydrogenase family.</text>
</comment>
<dbReference type="InterPro" id="IPR016162">
    <property type="entry name" value="Ald_DH_N"/>
</dbReference>
<dbReference type="PROSITE" id="PS00070">
    <property type="entry name" value="ALDEHYDE_DEHYDR_CYS"/>
    <property type="match status" value="1"/>
</dbReference>
<evidence type="ECO:0000256" key="2">
    <source>
        <dbReference type="ARBA" id="ARBA00011881"/>
    </source>
</evidence>
<sequence>MTQKFKNYINGEWVDSVTKETFESRMPADWSKVIGVFPKSNKEDVDLAVKAAKEAFKSWKKVPAAKRGELLGKVGDIMVKRKEELARLMTEEMGKIMKEARGDTQEGIDTAYYAFGEGRRFFGRTSPSELPNKVAITFLRPIGVAGLITPWNFPIAIPTWKMFPALLSGNTVVLKPASDTPALATKLVEIMEEAGFPKGVVNLVHGPGGSVGNAILEHNDVGVVSFTGSSEVGRHIASVCGRTLKKVSLELGGKNAQIVMDDADIDLALDGVLFGAFGTAGQRCTATSRLILHEKIYDLFIEKLVKRTEDLKLGYPWDESIDVGPVINEASMKKILEYVKIGKEEGAKLVTGGYRYEEGVCKNGWFVKPTIFVDVKPKMRIEQEEIFGPVLSVIKVNSFEESIDVLNDVEYGLSSSIYTKNVNLAFKAIEDIDTGITYVNGPTIGAECHLPFGGTKNTGNGHREGGWTVYEIFTEQKTVYIDYSGKLQKAQIDISIEK</sequence>
<organism evidence="9 10">
    <name type="scientific">candidate division TA06 bacterium 34_109</name>
    <dbReference type="NCBI Taxonomy" id="1635277"/>
    <lineage>
        <taxon>Bacteria</taxon>
        <taxon>Bacteria division TA06</taxon>
    </lineage>
</organism>
<dbReference type="CDD" id="cd07131">
    <property type="entry name" value="ALDH_AldH-CAJ73105"/>
    <property type="match status" value="1"/>
</dbReference>
<dbReference type="InterPro" id="IPR016160">
    <property type="entry name" value="Ald_DH_CS_CYS"/>
</dbReference>
<evidence type="ECO:0000313" key="9">
    <source>
        <dbReference type="EMBL" id="KUK88124.1"/>
    </source>
</evidence>
<keyword evidence="3 7" id="KW-0560">Oxidoreductase</keyword>
<dbReference type="InterPro" id="IPR015590">
    <property type="entry name" value="Aldehyde_DH_dom"/>
</dbReference>
<protein>
    <recommendedName>
        <fullName evidence="5">aldehyde dehydrogenase (NAD(+))</fullName>
        <ecNumber evidence="5">1.2.1.3</ecNumber>
    </recommendedName>
</protein>
<feature type="active site" evidence="6">
    <location>
        <position position="250"/>
    </location>
</feature>
<dbReference type="InterPro" id="IPR029510">
    <property type="entry name" value="Ald_DH_CS_GLU"/>
</dbReference>
<dbReference type="PANTHER" id="PTHR43521">
    <property type="entry name" value="ALPHA-AMINOADIPIC SEMIALDEHYDE DEHYDROGENASE"/>
    <property type="match status" value="1"/>
</dbReference>
<evidence type="ECO:0000256" key="6">
    <source>
        <dbReference type="PROSITE-ProRule" id="PRU10007"/>
    </source>
</evidence>
<comment type="caution">
    <text evidence="9">The sequence shown here is derived from an EMBL/GenBank/DDBJ whole genome shotgun (WGS) entry which is preliminary data.</text>
</comment>
<dbReference type="Pfam" id="PF00171">
    <property type="entry name" value="Aldedh"/>
    <property type="match status" value="1"/>
</dbReference>
<keyword evidence="4" id="KW-0520">NAD</keyword>
<proteinExistence type="inferred from homology"/>
<dbReference type="Proteomes" id="UP000053467">
    <property type="component" value="Unassembled WGS sequence"/>
</dbReference>
<evidence type="ECO:0000256" key="4">
    <source>
        <dbReference type="ARBA" id="ARBA00023027"/>
    </source>
</evidence>
<dbReference type="Gene3D" id="3.40.605.10">
    <property type="entry name" value="Aldehyde Dehydrogenase, Chain A, domain 1"/>
    <property type="match status" value="1"/>
</dbReference>
<dbReference type="GO" id="GO:0004029">
    <property type="term" value="F:aldehyde dehydrogenase (NAD+) activity"/>
    <property type="evidence" value="ECO:0007669"/>
    <property type="project" value="UniProtKB-EC"/>
</dbReference>
<evidence type="ECO:0000256" key="3">
    <source>
        <dbReference type="ARBA" id="ARBA00023002"/>
    </source>
</evidence>
<gene>
    <name evidence="9" type="ORF">XE03_0130</name>
</gene>
<dbReference type="AlphaFoldDB" id="A0A101I477"/>
<evidence type="ECO:0000259" key="8">
    <source>
        <dbReference type="Pfam" id="PF00171"/>
    </source>
</evidence>
<accession>A0A101I477</accession>
<dbReference type="EC" id="1.2.1.3" evidence="5"/>
<name>A0A101I477_UNCT6</name>
<dbReference type="InterPro" id="IPR016161">
    <property type="entry name" value="Ald_DH/histidinol_DH"/>
</dbReference>
<dbReference type="InterPro" id="IPR016163">
    <property type="entry name" value="Ald_DH_C"/>
</dbReference>
<evidence type="ECO:0000256" key="5">
    <source>
        <dbReference type="ARBA" id="ARBA00024226"/>
    </source>
</evidence>
<evidence type="ECO:0000313" key="10">
    <source>
        <dbReference type="Proteomes" id="UP000053467"/>
    </source>
</evidence>
<evidence type="ECO:0000256" key="1">
    <source>
        <dbReference type="ARBA" id="ARBA00009986"/>
    </source>
</evidence>
<comment type="subunit">
    <text evidence="2">Homotetramer.</text>
</comment>